<dbReference type="GO" id="GO:0003677">
    <property type="term" value="F:DNA binding"/>
    <property type="evidence" value="ECO:0007669"/>
    <property type="project" value="UniProtKB-KW"/>
</dbReference>
<proteinExistence type="predicted"/>
<evidence type="ECO:0008006" key="8">
    <source>
        <dbReference type="Google" id="ProtNLM"/>
    </source>
</evidence>
<keyword evidence="7" id="KW-1185">Reference proteome</keyword>
<comment type="caution">
    <text evidence="6">The sequence shown here is derived from an EMBL/GenBank/DDBJ whole genome shotgun (WGS) entry which is preliminary data.</text>
</comment>
<feature type="domain" description="Resolvase/invertase-type recombinase catalytic" evidence="4">
    <location>
        <begin position="1"/>
        <end position="121"/>
    </location>
</feature>
<feature type="domain" description="Recombinase" evidence="5">
    <location>
        <begin position="128"/>
        <end position="231"/>
    </location>
</feature>
<dbReference type="CDD" id="cd00338">
    <property type="entry name" value="Ser_Recombinase"/>
    <property type="match status" value="1"/>
</dbReference>
<evidence type="ECO:0000313" key="6">
    <source>
        <dbReference type="EMBL" id="GGN07690.1"/>
    </source>
</evidence>
<feature type="compositionally biased region" description="Basic and acidic residues" evidence="3">
    <location>
        <begin position="105"/>
        <end position="119"/>
    </location>
</feature>
<evidence type="ECO:0000259" key="4">
    <source>
        <dbReference type="PROSITE" id="PS51736"/>
    </source>
</evidence>
<dbReference type="InterPro" id="IPR011109">
    <property type="entry name" value="DNA_bind_recombinase_dom"/>
</dbReference>
<name>A0A917XC37_9ACTN</name>
<dbReference type="Pfam" id="PF13408">
    <property type="entry name" value="Zn_ribbon_recom"/>
    <property type="match status" value="1"/>
</dbReference>
<dbReference type="PROSITE" id="PS51737">
    <property type="entry name" value="RECOMBINASE_DNA_BIND"/>
    <property type="match status" value="1"/>
</dbReference>
<dbReference type="Proteomes" id="UP000653411">
    <property type="component" value="Unassembled WGS sequence"/>
</dbReference>
<evidence type="ECO:0000256" key="2">
    <source>
        <dbReference type="ARBA" id="ARBA00023172"/>
    </source>
</evidence>
<keyword evidence="2" id="KW-0233">DNA recombination</keyword>
<dbReference type="Pfam" id="PF07508">
    <property type="entry name" value="Recombinase"/>
    <property type="match status" value="1"/>
</dbReference>
<dbReference type="InterPro" id="IPR025827">
    <property type="entry name" value="Zn_ribbon_recom_dom"/>
</dbReference>
<evidence type="ECO:0000256" key="3">
    <source>
        <dbReference type="SAM" id="MobiDB-lite"/>
    </source>
</evidence>
<dbReference type="PANTHER" id="PTHR30461">
    <property type="entry name" value="DNA-INVERTASE FROM LAMBDOID PROPHAGE"/>
    <property type="match status" value="1"/>
</dbReference>
<reference evidence="6" key="1">
    <citation type="journal article" date="2014" name="Int. J. Syst. Evol. Microbiol.">
        <title>Complete genome sequence of Corynebacterium casei LMG S-19264T (=DSM 44701T), isolated from a smear-ripened cheese.</title>
        <authorList>
            <consortium name="US DOE Joint Genome Institute (JGI-PGF)"/>
            <person name="Walter F."/>
            <person name="Albersmeier A."/>
            <person name="Kalinowski J."/>
            <person name="Ruckert C."/>
        </authorList>
    </citation>
    <scope>NUCLEOTIDE SEQUENCE</scope>
    <source>
        <strain evidence="6">CGMCC 4.7110</strain>
    </source>
</reference>
<gene>
    <name evidence="6" type="ORF">GCM10011578_032300</name>
</gene>
<dbReference type="SMART" id="SM00857">
    <property type="entry name" value="Resolvase"/>
    <property type="match status" value="1"/>
</dbReference>
<dbReference type="EMBL" id="BMML01000006">
    <property type="protein sequence ID" value="GGN07690.1"/>
    <property type="molecule type" value="Genomic_DNA"/>
</dbReference>
<protein>
    <recommendedName>
        <fullName evidence="8">Recombinase family protein</fullName>
    </recommendedName>
</protein>
<reference evidence="6" key="2">
    <citation type="submission" date="2020-09" db="EMBL/GenBank/DDBJ databases">
        <authorList>
            <person name="Sun Q."/>
            <person name="Zhou Y."/>
        </authorList>
    </citation>
    <scope>NUCLEOTIDE SEQUENCE</scope>
    <source>
        <strain evidence="6">CGMCC 4.7110</strain>
    </source>
</reference>
<dbReference type="InterPro" id="IPR006119">
    <property type="entry name" value="Resolv_N"/>
</dbReference>
<dbReference type="Gene3D" id="3.40.50.1390">
    <property type="entry name" value="Resolvase, N-terminal catalytic domain"/>
    <property type="match status" value="1"/>
</dbReference>
<evidence type="ECO:0000259" key="5">
    <source>
        <dbReference type="PROSITE" id="PS51737"/>
    </source>
</evidence>
<evidence type="ECO:0000256" key="1">
    <source>
        <dbReference type="ARBA" id="ARBA00023125"/>
    </source>
</evidence>
<organism evidence="6 7">
    <name type="scientific">Streptomyces fuscichromogenes</name>
    <dbReference type="NCBI Taxonomy" id="1324013"/>
    <lineage>
        <taxon>Bacteria</taxon>
        <taxon>Bacillati</taxon>
        <taxon>Actinomycetota</taxon>
        <taxon>Actinomycetes</taxon>
        <taxon>Kitasatosporales</taxon>
        <taxon>Streptomycetaceae</taxon>
        <taxon>Streptomyces</taxon>
    </lineage>
</organism>
<dbReference type="PROSITE" id="PS51736">
    <property type="entry name" value="RECOMBINASES_3"/>
    <property type="match status" value="1"/>
</dbReference>
<dbReference type="InterPro" id="IPR038109">
    <property type="entry name" value="DNA_bind_recomb_sf"/>
</dbReference>
<dbReference type="InterPro" id="IPR036162">
    <property type="entry name" value="Resolvase-like_N_sf"/>
</dbReference>
<dbReference type="SUPFAM" id="SSF53041">
    <property type="entry name" value="Resolvase-like"/>
    <property type="match status" value="1"/>
</dbReference>
<dbReference type="AlphaFoldDB" id="A0A917XC37"/>
<feature type="region of interest" description="Disordered" evidence="3">
    <location>
        <begin position="105"/>
        <end position="126"/>
    </location>
</feature>
<accession>A0A917XC37</accession>
<keyword evidence="1" id="KW-0238">DNA-binding</keyword>
<dbReference type="InterPro" id="IPR050639">
    <property type="entry name" value="SSR_resolvase"/>
</dbReference>
<sequence>MAERLGARVADVFVDNNRSAWRRNRKRPGWDALLVRMGEGAYRHVIVYHPDRLMRQPKDLEKLLTIADDQHVVLHGQANRKDLSDPDDRFILRIEVAHACRSSDDTSRRTRAALEDRARAGKPHGGRRYGYAKDGYTVIEEEAEVVREVFRRFLDGETASAIAKDLHARQLTTAEGAQWQPNKVRNLLSVPYVAGIQMHRGQRIGMGEWPALIDVGQWEEVQQLRAYRAAHSGKSTAEHRYYLLRGVVMCTCGMRMSGSSNRIKPIYRCTRAAAYGQERCTRAITAEPLEAFTRDVALEVLEKLDITGRQPATTIRPSQDVAADEDDAAQLAELNQMWLSKEIPTPEYRSMRRVIEERIKERQRRTVQRPVAVLDGIVGPDARKNWRRLEEEKDYARMNAVFRFLFAAVIIHPTSKRGQGLDFDRIEIEPNPLD</sequence>
<dbReference type="PANTHER" id="PTHR30461:SF2">
    <property type="entry name" value="SERINE RECOMBINASE PINE-RELATED"/>
    <property type="match status" value="1"/>
</dbReference>
<dbReference type="Pfam" id="PF00239">
    <property type="entry name" value="Resolvase"/>
    <property type="match status" value="1"/>
</dbReference>
<dbReference type="Gene3D" id="3.90.1750.20">
    <property type="entry name" value="Putative Large Serine Recombinase, Chain B, Domain 2"/>
    <property type="match status" value="1"/>
</dbReference>
<evidence type="ECO:0000313" key="7">
    <source>
        <dbReference type="Proteomes" id="UP000653411"/>
    </source>
</evidence>
<dbReference type="GO" id="GO:0000150">
    <property type="term" value="F:DNA strand exchange activity"/>
    <property type="evidence" value="ECO:0007669"/>
    <property type="project" value="InterPro"/>
</dbReference>